<dbReference type="GO" id="GO:0043539">
    <property type="term" value="F:protein serine/threonine kinase activator activity"/>
    <property type="evidence" value="ECO:0007669"/>
    <property type="project" value="TreeGrafter"/>
</dbReference>
<dbReference type="Gene3D" id="1.25.10.10">
    <property type="entry name" value="Leucine-rich Repeat Variant"/>
    <property type="match status" value="1"/>
</dbReference>
<sequence>MEPHSIQRIIVFVTITIFSLSLLAVLTGFGSGGTLTVAMAVSRQQVQSKLIASDYLDTNLDLMDVLVILVMALYQICSGLTTKKFFDYIQLPNFDIVADAAATFKELMTRHKSTVADFLSNYYEWFRERNPECEFANYYFSVSGAQSRDVLGSPNQITTGSTSKSQENDLKWQPNKLYERKRYS</sequence>
<accession>A0A445L0G5</accession>
<dbReference type="PANTHER" id="PTHR10182:SF35">
    <property type="entry name" value="CALCIUM-BINDING PROTEIN"/>
    <property type="match status" value="1"/>
</dbReference>
<dbReference type="AlphaFoldDB" id="A0A445L0G5"/>
<dbReference type="EMBL" id="QZWG01000004">
    <property type="protein sequence ID" value="RZC16613.1"/>
    <property type="molecule type" value="Genomic_DNA"/>
</dbReference>
<reference evidence="3 4" key="1">
    <citation type="submission" date="2018-09" db="EMBL/GenBank/DDBJ databases">
        <title>A high-quality reference genome of wild soybean provides a powerful tool to mine soybean genomes.</title>
        <authorList>
            <person name="Xie M."/>
            <person name="Chung C.Y.L."/>
            <person name="Li M.-W."/>
            <person name="Wong F.-L."/>
            <person name="Chan T.-F."/>
            <person name="Lam H.-M."/>
        </authorList>
    </citation>
    <scope>NUCLEOTIDE SEQUENCE [LARGE SCALE GENOMIC DNA]</scope>
    <source>
        <strain evidence="4">cv. W05</strain>
        <tissue evidence="3">Hypocotyl of etiolated seedlings</tissue>
    </source>
</reference>
<dbReference type="InterPro" id="IPR011989">
    <property type="entry name" value="ARM-like"/>
</dbReference>
<dbReference type="InterPro" id="IPR013878">
    <property type="entry name" value="Mo25"/>
</dbReference>
<keyword evidence="2" id="KW-0472">Membrane</keyword>
<dbReference type="InterPro" id="IPR016024">
    <property type="entry name" value="ARM-type_fold"/>
</dbReference>
<protein>
    <submittedName>
        <fullName evidence="3">Putative MO25-like protein</fullName>
    </submittedName>
</protein>
<dbReference type="Proteomes" id="UP000289340">
    <property type="component" value="Chromosome 4"/>
</dbReference>
<keyword evidence="4" id="KW-1185">Reference proteome</keyword>
<evidence type="ECO:0000313" key="4">
    <source>
        <dbReference type="Proteomes" id="UP000289340"/>
    </source>
</evidence>
<organism evidence="3 4">
    <name type="scientific">Glycine soja</name>
    <name type="common">Wild soybean</name>
    <dbReference type="NCBI Taxonomy" id="3848"/>
    <lineage>
        <taxon>Eukaryota</taxon>
        <taxon>Viridiplantae</taxon>
        <taxon>Streptophyta</taxon>
        <taxon>Embryophyta</taxon>
        <taxon>Tracheophyta</taxon>
        <taxon>Spermatophyta</taxon>
        <taxon>Magnoliopsida</taxon>
        <taxon>eudicotyledons</taxon>
        <taxon>Gunneridae</taxon>
        <taxon>Pentapetalae</taxon>
        <taxon>rosids</taxon>
        <taxon>fabids</taxon>
        <taxon>Fabales</taxon>
        <taxon>Fabaceae</taxon>
        <taxon>Papilionoideae</taxon>
        <taxon>50 kb inversion clade</taxon>
        <taxon>NPAAA clade</taxon>
        <taxon>indigoferoid/millettioid clade</taxon>
        <taxon>Phaseoleae</taxon>
        <taxon>Glycine</taxon>
        <taxon>Glycine subgen. Soja</taxon>
    </lineage>
</organism>
<comment type="similarity">
    <text evidence="1">Belongs to the Mo25 family.</text>
</comment>
<evidence type="ECO:0000313" key="3">
    <source>
        <dbReference type="EMBL" id="RZC16613.1"/>
    </source>
</evidence>
<gene>
    <name evidence="3" type="ORF">D0Y65_009769</name>
</gene>
<comment type="caution">
    <text evidence="3">The sequence shown here is derived from an EMBL/GenBank/DDBJ whole genome shotgun (WGS) entry which is preliminary data.</text>
</comment>
<keyword evidence="2" id="KW-1133">Transmembrane helix</keyword>
<feature type="transmembrane region" description="Helical" evidence="2">
    <location>
        <begin position="9"/>
        <end position="42"/>
    </location>
</feature>
<dbReference type="GO" id="GO:0035556">
    <property type="term" value="P:intracellular signal transduction"/>
    <property type="evidence" value="ECO:0007669"/>
    <property type="project" value="TreeGrafter"/>
</dbReference>
<name>A0A445L0G5_GLYSO</name>
<proteinExistence type="inferred from homology"/>
<evidence type="ECO:0000256" key="1">
    <source>
        <dbReference type="ARBA" id="ARBA00011012"/>
    </source>
</evidence>
<dbReference type="Pfam" id="PF08569">
    <property type="entry name" value="Mo25"/>
    <property type="match status" value="1"/>
</dbReference>
<dbReference type="SUPFAM" id="SSF48371">
    <property type="entry name" value="ARM repeat"/>
    <property type="match status" value="1"/>
</dbReference>
<evidence type="ECO:0000256" key="2">
    <source>
        <dbReference type="SAM" id="Phobius"/>
    </source>
</evidence>
<feature type="transmembrane region" description="Helical" evidence="2">
    <location>
        <begin position="62"/>
        <end position="81"/>
    </location>
</feature>
<dbReference type="PANTHER" id="PTHR10182">
    <property type="entry name" value="CALCIUM-BINDING PROTEIN 39-RELATED"/>
    <property type="match status" value="1"/>
</dbReference>
<keyword evidence="2" id="KW-0812">Transmembrane</keyword>